<organism evidence="1 2">
    <name type="scientific">Aspergillus sclerotiicarbonarius (strain CBS 121057 / IBT 28362)</name>
    <dbReference type="NCBI Taxonomy" id="1448318"/>
    <lineage>
        <taxon>Eukaryota</taxon>
        <taxon>Fungi</taxon>
        <taxon>Dikarya</taxon>
        <taxon>Ascomycota</taxon>
        <taxon>Pezizomycotina</taxon>
        <taxon>Eurotiomycetes</taxon>
        <taxon>Eurotiomycetidae</taxon>
        <taxon>Eurotiales</taxon>
        <taxon>Aspergillaceae</taxon>
        <taxon>Aspergillus</taxon>
        <taxon>Aspergillus subgen. Circumdati</taxon>
    </lineage>
</organism>
<dbReference type="EMBL" id="KZ826403">
    <property type="protein sequence ID" value="PYI01982.1"/>
    <property type="molecule type" value="Genomic_DNA"/>
</dbReference>
<keyword evidence="2" id="KW-1185">Reference proteome</keyword>
<dbReference type="Proteomes" id="UP000248423">
    <property type="component" value="Unassembled WGS sequence"/>
</dbReference>
<gene>
    <name evidence="1" type="ORF">BO78DRAFT_423006</name>
</gene>
<dbReference type="AlphaFoldDB" id="A0A319DW24"/>
<proteinExistence type="predicted"/>
<reference evidence="1 2" key="1">
    <citation type="submission" date="2018-02" db="EMBL/GenBank/DDBJ databases">
        <title>The genomes of Aspergillus section Nigri reveals drivers in fungal speciation.</title>
        <authorList>
            <consortium name="DOE Joint Genome Institute"/>
            <person name="Vesth T.C."/>
            <person name="Nybo J."/>
            <person name="Theobald S."/>
            <person name="Brandl J."/>
            <person name="Frisvad J.C."/>
            <person name="Nielsen K.F."/>
            <person name="Lyhne E.K."/>
            <person name="Kogle M.E."/>
            <person name="Kuo A."/>
            <person name="Riley R."/>
            <person name="Clum A."/>
            <person name="Nolan M."/>
            <person name="Lipzen A."/>
            <person name="Salamov A."/>
            <person name="Henrissat B."/>
            <person name="Wiebenga A."/>
            <person name="De vries R.P."/>
            <person name="Grigoriev I.V."/>
            <person name="Mortensen U.H."/>
            <person name="Andersen M.R."/>
            <person name="Baker S.E."/>
        </authorList>
    </citation>
    <scope>NUCLEOTIDE SEQUENCE [LARGE SCALE GENOMIC DNA]</scope>
    <source>
        <strain evidence="1 2">CBS 121057</strain>
    </source>
</reference>
<accession>A0A319DW24</accession>
<evidence type="ECO:0000313" key="2">
    <source>
        <dbReference type="Proteomes" id="UP000248423"/>
    </source>
</evidence>
<dbReference type="VEuPathDB" id="FungiDB:BO78DRAFT_423006"/>
<evidence type="ECO:0000313" key="1">
    <source>
        <dbReference type="EMBL" id="PYI01982.1"/>
    </source>
</evidence>
<protein>
    <submittedName>
        <fullName evidence="1">Uncharacterized protein</fullName>
    </submittedName>
</protein>
<sequence length="342" mass="38996">MPLFLTQFFAFPVNPLYSLWRFCIYIVNVFVGFFATGTSMEEVSLQIPAYQWSETHLKSLHIDCTDDVEMSNFVFAEFIPGDEDPNYRALKDDLEDISAEDITRMSPEAWGQYQPNGFLRFFTSVAYASRTDNLEMMSEDESGRMPSIKCLAFEFLEAIMGDEKLHQTPLKIGPRQDGKYRIAQTYGAIVVRRQVRIQKTPIVTIVAKPRNSEEIGGYPTNGEEPFRAEILAQEVARLYGQACACSVDQTDQVVSGHDGWVLAFHGTRMRVVYAYFPKAYLESVRGQVLPSKERIEVLRSVQLNLKFPDQRVQALKAVMGLLRFLQAGTYDTAYLKRLGARR</sequence>
<dbReference type="OrthoDB" id="4526849at2759"/>
<name>A0A319DW24_ASPSB</name>